<evidence type="ECO:0000256" key="1">
    <source>
        <dbReference type="ARBA" id="ARBA00022475"/>
    </source>
</evidence>
<feature type="transmembrane region" description="Helical" evidence="10">
    <location>
        <begin position="83"/>
        <end position="101"/>
    </location>
</feature>
<keyword evidence="2 10" id="KW-0444">Lipid biosynthesis</keyword>
<comment type="catalytic activity">
    <reaction evidence="10">
        <text>an acyl phosphate + sn-glycerol 3-phosphate = a 1-acyl-sn-glycero-3-phosphate + phosphate</text>
        <dbReference type="Rhea" id="RHEA:34075"/>
        <dbReference type="ChEBI" id="CHEBI:43474"/>
        <dbReference type="ChEBI" id="CHEBI:57597"/>
        <dbReference type="ChEBI" id="CHEBI:57970"/>
        <dbReference type="ChEBI" id="CHEBI:59918"/>
        <dbReference type="EC" id="2.3.1.275"/>
    </reaction>
</comment>
<keyword evidence="9 10" id="KW-1208">Phospholipid metabolism</keyword>
<dbReference type="PANTHER" id="PTHR30309">
    <property type="entry name" value="INNER MEMBRANE PROTEIN YGIH"/>
    <property type="match status" value="1"/>
</dbReference>
<keyword evidence="7 10" id="KW-0472">Membrane</keyword>
<name>A0A0G3EXE7_9BURK</name>
<keyword evidence="3 10" id="KW-0808">Transferase</keyword>
<evidence type="ECO:0000256" key="7">
    <source>
        <dbReference type="ARBA" id="ARBA00023136"/>
    </source>
</evidence>
<dbReference type="PATRIC" id="fig|445709.3.peg.4099"/>
<evidence type="ECO:0000256" key="3">
    <source>
        <dbReference type="ARBA" id="ARBA00022679"/>
    </source>
</evidence>
<feature type="transmembrane region" description="Helical" evidence="10">
    <location>
        <begin position="113"/>
        <end position="137"/>
    </location>
</feature>
<dbReference type="GO" id="GO:0008654">
    <property type="term" value="P:phospholipid biosynthetic process"/>
    <property type="evidence" value="ECO:0007669"/>
    <property type="project" value="UniProtKB-UniRule"/>
</dbReference>
<keyword evidence="1 10" id="KW-1003">Cell membrane</keyword>
<comment type="caution">
    <text evidence="10">Lacks conserved residue(s) required for the propagation of feature annotation.</text>
</comment>
<organism evidence="11 12">
    <name type="scientific">Pandoraea thiooxydans</name>
    <dbReference type="NCBI Taxonomy" id="445709"/>
    <lineage>
        <taxon>Bacteria</taxon>
        <taxon>Pseudomonadati</taxon>
        <taxon>Pseudomonadota</taxon>
        <taxon>Betaproteobacteria</taxon>
        <taxon>Burkholderiales</taxon>
        <taxon>Burkholderiaceae</taxon>
        <taxon>Pandoraea</taxon>
    </lineage>
</organism>
<dbReference type="InterPro" id="IPR003811">
    <property type="entry name" value="G3P_acylTferase_PlsY"/>
</dbReference>
<evidence type="ECO:0000256" key="6">
    <source>
        <dbReference type="ARBA" id="ARBA00023098"/>
    </source>
</evidence>
<dbReference type="SMART" id="SM01207">
    <property type="entry name" value="G3P_acyltransf"/>
    <property type="match status" value="1"/>
</dbReference>
<comment type="function">
    <text evidence="10">Catalyzes the transfer of an acyl group from acyl-phosphate (acyl-PO(4)) to glycerol-3-phosphate (G3P) to form lysophosphatidic acid (LPA). This enzyme utilizes acyl-phosphate as fatty acyl donor, but not acyl-CoA or acyl-ACP.</text>
</comment>
<dbReference type="STRING" id="445709.ABW99_19525"/>
<proteinExistence type="inferred from homology"/>
<dbReference type="KEGG" id="ptx:ABW99_19525"/>
<dbReference type="AlphaFoldDB" id="A0A0G3EXE7"/>
<keyword evidence="11" id="KW-0012">Acyltransferase</keyword>
<dbReference type="UniPathway" id="UPA00085"/>
<keyword evidence="6 10" id="KW-0443">Lipid metabolism</keyword>
<comment type="pathway">
    <text evidence="10">Lipid metabolism; phospholipid metabolism.</text>
</comment>
<dbReference type="HAMAP" id="MF_01043">
    <property type="entry name" value="PlsY"/>
    <property type="match status" value="1"/>
</dbReference>
<dbReference type="OrthoDB" id="9777124at2"/>
<keyword evidence="12" id="KW-1185">Reference proteome</keyword>
<sequence>MATLIFALLAYLIGSVPFAVIVSRGMGLADPRTYGSKNPGATNVLRSGNKAAAALTLVGDAFKGWLAVFLATRYANTWGVSDGGLALAAVAVFVGHLYPIFLRFAGGKGVATAAGVLLAINAWLGCATIATWLIILAFFRYSSLAALVAAIFAPLYYIFMFGIGPYTPAVIAMSLLLIYRHWANIGRLLAGKESRVGQKKS</sequence>
<reference evidence="12" key="1">
    <citation type="submission" date="2015-06" db="EMBL/GenBank/DDBJ databases">
        <authorList>
            <person name="Lim Y.L."/>
            <person name="Ee R."/>
            <person name="Yong D."/>
            <person name="How K.Y."/>
            <person name="Yin W.F."/>
            <person name="Chan K.G."/>
        </authorList>
    </citation>
    <scope>NUCLEOTIDE SEQUENCE [LARGE SCALE GENOMIC DNA]</scope>
    <source>
        <strain evidence="12">DSM 25325</strain>
    </source>
</reference>
<evidence type="ECO:0000256" key="10">
    <source>
        <dbReference type="HAMAP-Rule" id="MF_01043"/>
    </source>
</evidence>
<dbReference type="GO" id="GO:0043772">
    <property type="term" value="F:acyl-phosphate glycerol-3-phosphate acyltransferase activity"/>
    <property type="evidence" value="ECO:0007669"/>
    <property type="project" value="UniProtKB-UniRule"/>
</dbReference>
<gene>
    <name evidence="10" type="primary">plsY</name>
    <name evidence="11" type="ORF">ABW99_19525</name>
</gene>
<keyword evidence="4 10" id="KW-0812">Transmembrane</keyword>
<keyword evidence="5 10" id="KW-1133">Transmembrane helix</keyword>
<evidence type="ECO:0000313" key="12">
    <source>
        <dbReference type="Proteomes" id="UP000036700"/>
    </source>
</evidence>
<evidence type="ECO:0000256" key="5">
    <source>
        <dbReference type="ARBA" id="ARBA00022989"/>
    </source>
</evidence>
<accession>A0A0G3EXE7</accession>
<evidence type="ECO:0000256" key="4">
    <source>
        <dbReference type="ARBA" id="ARBA00022692"/>
    </source>
</evidence>
<evidence type="ECO:0000313" key="11">
    <source>
        <dbReference type="EMBL" id="AKJ70072.1"/>
    </source>
</evidence>
<keyword evidence="8 10" id="KW-0594">Phospholipid biosynthesis</keyword>
<dbReference type="EC" id="2.3.1.275" evidence="10"/>
<evidence type="ECO:0000256" key="9">
    <source>
        <dbReference type="ARBA" id="ARBA00023264"/>
    </source>
</evidence>
<dbReference type="Pfam" id="PF02660">
    <property type="entry name" value="G3P_acyltransf"/>
    <property type="match status" value="1"/>
</dbReference>
<dbReference type="PANTHER" id="PTHR30309:SF0">
    <property type="entry name" value="GLYCEROL-3-PHOSPHATE ACYLTRANSFERASE-RELATED"/>
    <property type="match status" value="1"/>
</dbReference>
<comment type="subunit">
    <text evidence="10">Probably interacts with PlsX.</text>
</comment>
<comment type="similarity">
    <text evidence="10">Belongs to the PlsY family.</text>
</comment>
<dbReference type="RefSeq" id="WP_047215984.1">
    <property type="nucleotide sequence ID" value="NZ_CP011568.3"/>
</dbReference>
<dbReference type="Proteomes" id="UP000036700">
    <property type="component" value="Chromosome"/>
</dbReference>
<protein>
    <recommendedName>
        <fullName evidence="10">Glycerol-3-phosphate acyltransferase</fullName>
    </recommendedName>
    <alternativeName>
        <fullName evidence="10">Acyl-PO4 G3P acyltransferase</fullName>
    </alternativeName>
    <alternativeName>
        <fullName evidence="10">Acyl-phosphate--glycerol-3-phosphate acyltransferase</fullName>
    </alternativeName>
    <alternativeName>
        <fullName evidence="10">G3P acyltransferase</fullName>
        <shortName evidence="10">GPAT</shortName>
        <ecNumber evidence="10">2.3.1.275</ecNumber>
    </alternativeName>
    <alternativeName>
        <fullName evidence="10">Lysophosphatidic acid synthase</fullName>
        <shortName evidence="10">LPA synthase</shortName>
    </alternativeName>
</protein>
<dbReference type="NCBIfam" id="TIGR00023">
    <property type="entry name" value="glycerol-3-phosphate 1-O-acyltransferase PlsY"/>
    <property type="match status" value="1"/>
</dbReference>
<evidence type="ECO:0000256" key="2">
    <source>
        <dbReference type="ARBA" id="ARBA00022516"/>
    </source>
</evidence>
<dbReference type="GO" id="GO:0005886">
    <property type="term" value="C:plasma membrane"/>
    <property type="evidence" value="ECO:0007669"/>
    <property type="project" value="UniProtKB-SubCell"/>
</dbReference>
<dbReference type="EMBL" id="CP011568">
    <property type="protein sequence ID" value="AKJ70072.1"/>
    <property type="molecule type" value="Genomic_DNA"/>
</dbReference>
<comment type="subcellular location">
    <subcellularLocation>
        <location evidence="10">Cell membrane</location>
        <topology evidence="10">Multi-pass membrane protein</topology>
    </subcellularLocation>
</comment>
<evidence type="ECO:0000256" key="8">
    <source>
        <dbReference type="ARBA" id="ARBA00023209"/>
    </source>
</evidence>